<reference evidence="2 3" key="1">
    <citation type="submission" date="2020-04" db="EMBL/GenBank/DDBJ databases">
        <authorList>
            <person name="Yin C."/>
        </authorList>
    </citation>
    <scope>NUCLEOTIDE SEQUENCE [LARGE SCALE GENOMIC DNA]</scope>
    <source>
        <strain evidence="2 3">Ak56</strain>
    </source>
</reference>
<sequence>MASADTNLVYTIPLNFIRTHRVGITESIALSPLSWWDNNNQVTLYHTDAHSLLPTISSISAFSAYLSTSNNIYLNKDKTFAAAVNFWYQFPEIDHIGKTNAYYKLDLGVRASLLKKQLDLALTMNDLFRSSAVAMRSTINGIPQQFTNFQLNRFLLLSVSYKFGSSEHKVTAGSTGNEDERSRIH</sequence>
<dbReference type="EMBL" id="JABAHZ010000001">
    <property type="protein sequence ID" value="NLR78338.1"/>
    <property type="molecule type" value="Genomic_DNA"/>
</dbReference>
<dbReference type="Proteomes" id="UP000552864">
    <property type="component" value="Unassembled WGS sequence"/>
</dbReference>
<comment type="caution">
    <text evidence="2">The sequence shown here is derived from an EMBL/GenBank/DDBJ whole genome shotgun (WGS) entry which is preliminary data.</text>
</comment>
<name>A0A847SL76_9BACT</name>
<organism evidence="2 3">
    <name type="scientific">Chitinophaga eiseniae</name>
    <dbReference type="NCBI Taxonomy" id="634771"/>
    <lineage>
        <taxon>Bacteria</taxon>
        <taxon>Pseudomonadati</taxon>
        <taxon>Bacteroidota</taxon>
        <taxon>Chitinophagia</taxon>
        <taxon>Chitinophagales</taxon>
        <taxon>Chitinophagaceae</taxon>
        <taxon>Chitinophaga</taxon>
    </lineage>
</organism>
<proteinExistence type="predicted"/>
<dbReference type="InterPro" id="IPR041700">
    <property type="entry name" value="OMP_b-brl_3"/>
</dbReference>
<evidence type="ECO:0000313" key="3">
    <source>
        <dbReference type="Proteomes" id="UP000552864"/>
    </source>
</evidence>
<keyword evidence="3" id="KW-1185">Reference proteome</keyword>
<dbReference type="SUPFAM" id="SSF56935">
    <property type="entry name" value="Porins"/>
    <property type="match status" value="1"/>
</dbReference>
<protein>
    <submittedName>
        <fullName evidence="2">Outer membrane beta-barrel protein</fullName>
    </submittedName>
</protein>
<accession>A0A847SL76</accession>
<dbReference type="AlphaFoldDB" id="A0A847SL76"/>
<gene>
    <name evidence="2" type="ORF">HGH91_06865</name>
</gene>
<evidence type="ECO:0000313" key="2">
    <source>
        <dbReference type="EMBL" id="NLR78338.1"/>
    </source>
</evidence>
<dbReference type="Pfam" id="PF14905">
    <property type="entry name" value="OMP_b-brl_3"/>
    <property type="match status" value="1"/>
</dbReference>
<feature type="domain" description="Outer membrane protein beta-barrel" evidence="1">
    <location>
        <begin position="4"/>
        <end position="161"/>
    </location>
</feature>
<evidence type="ECO:0000259" key="1">
    <source>
        <dbReference type="Pfam" id="PF14905"/>
    </source>
</evidence>